<dbReference type="PROSITE" id="PS51257">
    <property type="entry name" value="PROKAR_LIPOPROTEIN"/>
    <property type="match status" value="1"/>
</dbReference>
<gene>
    <name evidence="2" type="ORF">Bccel_2862</name>
</gene>
<evidence type="ECO:0000313" key="3">
    <source>
        <dbReference type="Proteomes" id="UP000036923"/>
    </source>
</evidence>
<evidence type="ECO:0008006" key="4">
    <source>
        <dbReference type="Google" id="ProtNLM"/>
    </source>
</evidence>
<evidence type="ECO:0000313" key="2">
    <source>
        <dbReference type="EMBL" id="KNY27591.1"/>
    </source>
</evidence>
<comment type="caution">
    <text evidence="2">The sequence shown here is derived from an EMBL/GenBank/DDBJ whole genome shotgun (WGS) entry which is preliminary data.</text>
</comment>
<feature type="chain" id="PRO_5039690879" description="Lipocalin-like domain-containing protein" evidence="1">
    <location>
        <begin position="20"/>
        <end position="163"/>
    </location>
</feature>
<dbReference type="AlphaFoldDB" id="A0A0L6JP24"/>
<feature type="signal peptide" evidence="1">
    <location>
        <begin position="1"/>
        <end position="19"/>
    </location>
</feature>
<sequence precursor="true">MRKIIVLLLIITAMTAIMTACVTKPNSADSIGESVTEYDYSSFIGKWQYIQPDSAQGIDLTIDSVKNNNDMSITLYDDISYENLKIVDNQVKFNDINMSLLHNTSSYYVELTFYDDYILATVYSKERYINDDIKKENELENHVEKYKLISDTAKPHKITNNVP</sequence>
<name>A0A0L6JP24_9FIRM</name>
<keyword evidence="3" id="KW-1185">Reference proteome</keyword>
<keyword evidence="1" id="KW-0732">Signal</keyword>
<dbReference type="RefSeq" id="WP_152966010.1">
    <property type="nucleotide sequence ID" value="NZ_JQKC01000113.1"/>
</dbReference>
<organism evidence="2 3">
    <name type="scientific">Pseudobacteroides cellulosolvens ATCC 35603 = DSM 2933</name>
    <dbReference type="NCBI Taxonomy" id="398512"/>
    <lineage>
        <taxon>Bacteria</taxon>
        <taxon>Bacillati</taxon>
        <taxon>Bacillota</taxon>
        <taxon>Clostridia</taxon>
        <taxon>Eubacteriales</taxon>
        <taxon>Oscillospiraceae</taxon>
        <taxon>Pseudobacteroides</taxon>
    </lineage>
</organism>
<reference evidence="3" key="1">
    <citation type="submission" date="2015-07" db="EMBL/GenBank/DDBJ databases">
        <title>Near-Complete Genome Sequence of the Cellulolytic Bacterium Bacteroides (Pseudobacteroides) cellulosolvens ATCC 35603.</title>
        <authorList>
            <person name="Dassa B."/>
            <person name="Utturkar S.M."/>
            <person name="Klingeman D.M."/>
            <person name="Hurt R.A."/>
            <person name="Keller M."/>
            <person name="Xu J."/>
            <person name="Reddy Y.H.K."/>
            <person name="Borovok I."/>
            <person name="Grinberg I.R."/>
            <person name="Lamed R."/>
            <person name="Zhivin O."/>
            <person name="Bayer E.A."/>
            <person name="Brown S.D."/>
        </authorList>
    </citation>
    <scope>NUCLEOTIDE SEQUENCE [LARGE SCALE GENOMIC DNA]</scope>
    <source>
        <strain evidence="3">DSM 2933</strain>
    </source>
</reference>
<dbReference type="Proteomes" id="UP000036923">
    <property type="component" value="Unassembled WGS sequence"/>
</dbReference>
<dbReference type="EMBL" id="LGTC01000001">
    <property type="protein sequence ID" value="KNY27591.1"/>
    <property type="molecule type" value="Genomic_DNA"/>
</dbReference>
<evidence type="ECO:0000256" key="1">
    <source>
        <dbReference type="SAM" id="SignalP"/>
    </source>
</evidence>
<protein>
    <recommendedName>
        <fullName evidence="4">Lipocalin-like domain-containing protein</fullName>
    </recommendedName>
</protein>
<proteinExistence type="predicted"/>
<accession>A0A0L6JP24</accession>